<dbReference type="Proteomes" id="UP000288429">
    <property type="component" value="Unassembled WGS sequence"/>
</dbReference>
<dbReference type="PROSITE" id="PS00036">
    <property type="entry name" value="BZIP_BASIC"/>
    <property type="match status" value="1"/>
</dbReference>
<sequence length="241" mass="27898">MASPEAYICPPPTTTAWPQKTQWIQDSPTHLQSMQPYLGSPPSKDAAPLWQEDVHVGGTRNGWFGVEERQYYLALPGSEQVIPVPVDLTQASKNMNAKRKRNAAASVRHRKKKKVVEEENLKELRELRKEMKEWEMYTKEMEADRNYYRGIIKQIPELQHFVRPRNILSRTTNFAVTVDGLATKPQGSLDERQPERRRIDRVSGFYTPENRAFIESFSSSQTFELPLKQNPQNTSTNWLLP</sequence>
<gene>
    <name evidence="2" type="ORF">CDV31_017028</name>
</gene>
<dbReference type="InterPro" id="IPR004827">
    <property type="entry name" value="bZIP"/>
</dbReference>
<comment type="caution">
    <text evidence="2">The sequence shown here is derived from an EMBL/GenBank/DDBJ whole genome shotgun (WGS) entry which is preliminary data.</text>
</comment>
<organism evidence="2 3">
    <name type="scientific">Fusarium ambrosium</name>
    <dbReference type="NCBI Taxonomy" id="131363"/>
    <lineage>
        <taxon>Eukaryota</taxon>
        <taxon>Fungi</taxon>
        <taxon>Dikarya</taxon>
        <taxon>Ascomycota</taxon>
        <taxon>Pezizomycotina</taxon>
        <taxon>Sordariomycetes</taxon>
        <taxon>Hypocreomycetidae</taxon>
        <taxon>Hypocreales</taxon>
        <taxon>Nectriaceae</taxon>
        <taxon>Fusarium</taxon>
        <taxon>Fusarium solani species complex</taxon>
    </lineage>
</organism>
<evidence type="ECO:0000313" key="2">
    <source>
        <dbReference type="EMBL" id="RSL81487.1"/>
    </source>
</evidence>
<evidence type="ECO:0000259" key="1">
    <source>
        <dbReference type="PROSITE" id="PS00036"/>
    </source>
</evidence>
<feature type="domain" description="BZIP" evidence="1">
    <location>
        <begin position="98"/>
        <end position="112"/>
    </location>
</feature>
<keyword evidence="3" id="KW-1185">Reference proteome</keyword>
<proteinExistence type="predicted"/>
<accession>A0A428RV66</accession>
<evidence type="ECO:0000313" key="3">
    <source>
        <dbReference type="Proteomes" id="UP000288429"/>
    </source>
</evidence>
<reference evidence="2 3" key="1">
    <citation type="submission" date="2017-06" db="EMBL/GenBank/DDBJ databases">
        <title>Cmopartive genomic analysis of Ambrosia Fusariam Clade fungi.</title>
        <authorList>
            <person name="Stajich J.E."/>
            <person name="Carrillo J."/>
            <person name="Kijimoto T."/>
            <person name="Eskalen A."/>
            <person name="O'Donnell K."/>
            <person name="Kasson M."/>
        </authorList>
    </citation>
    <scope>NUCLEOTIDE SEQUENCE [LARGE SCALE GENOMIC DNA]</scope>
    <source>
        <strain evidence="2 3">NRRL 20438</strain>
    </source>
</reference>
<protein>
    <recommendedName>
        <fullName evidence="1">BZIP domain-containing protein</fullName>
    </recommendedName>
</protein>
<dbReference type="AlphaFoldDB" id="A0A428RV66"/>
<name>A0A428RV66_9HYPO</name>
<dbReference type="EMBL" id="NIZV01000754">
    <property type="protein sequence ID" value="RSL81487.1"/>
    <property type="molecule type" value="Genomic_DNA"/>
</dbReference>
<dbReference type="GO" id="GO:0003700">
    <property type="term" value="F:DNA-binding transcription factor activity"/>
    <property type="evidence" value="ECO:0007669"/>
    <property type="project" value="InterPro"/>
</dbReference>